<dbReference type="Gene3D" id="3.90.1200.10">
    <property type="match status" value="1"/>
</dbReference>
<evidence type="ECO:0000313" key="3">
    <source>
        <dbReference type="Proteomes" id="UP001595699"/>
    </source>
</evidence>
<dbReference type="Pfam" id="PF01636">
    <property type="entry name" value="APH"/>
    <property type="match status" value="1"/>
</dbReference>
<dbReference type="EMBL" id="JBHRZH010000009">
    <property type="protein sequence ID" value="MFC3761464.1"/>
    <property type="molecule type" value="Genomic_DNA"/>
</dbReference>
<dbReference type="SUPFAM" id="SSF56112">
    <property type="entry name" value="Protein kinase-like (PK-like)"/>
    <property type="match status" value="1"/>
</dbReference>
<gene>
    <name evidence="2" type="ORF">ACFOUW_11495</name>
</gene>
<feature type="domain" description="Aminoglycoside phosphotransferase" evidence="1">
    <location>
        <begin position="166"/>
        <end position="280"/>
    </location>
</feature>
<evidence type="ECO:0000259" key="1">
    <source>
        <dbReference type="Pfam" id="PF01636"/>
    </source>
</evidence>
<accession>A0ABV7Y9H9</accession>
<evidence type="ECO:0000313" key="2">
    <source>
        <dbReference type="EMBL" id="MFC3761464.1"/>
    </source>
</evidence>
<sequence>MTVPATEAAAVAARLGRSATVLSVDVLYEPMASATAGVWRVRGEDWSVVLKLVAHSDRARRRWQSGEEPSHWYYWRREVSLFESDLFDAFVDGLRAPECYGSFARPDGSVALWLEDLSGSGSQWPIERYEVTARQLGLLQRRFLDAVPSFPWLSRTFPSDYVELRREDGDVLRDDSAWAVVADKVGLTAADRQRYLAFWDDRERRTKALAELPQTLCHFDFHPLNLFDAAGDTVAIDWSFAGIGPIGADAATLVFDAMYDYFVPPERAAELFDVVARGYASGLGLPAADVRRAMVTFAAGHYSWTVPGVLGLVAAGRETCNGRPIDEGLPVWRSVGEFLLSLAES</sequence>
<comment type="caution">
    <text evidence="2">The sequence shown here is derived from an EMBL/GenBank/DDBJ whole genome shotgun (WGS) entry which is preliminary data.</text>
</comment>
<reference evidence="3" key="1">
    <citation type="journal article" date="2019" name="Int. J. Syst. Evol. Microbiol.">
        <title>The Global Catalogue of Microorganisms (GCM) 10K type strain sequencing project: providing services to taxonomists for standard genome sequencing and annotation.</title>
        <authorList>
            <consortium name="The Broad Institute Genomics Platform"/>
            <consortium name="The Broad Institute Genome Sequencing Center for Infectious Disease"/>
            <person name="Wu L."/>
            <person name="Ma J."/>
        </authorList>
    </citation>
    <scope>NUCLEOTIDE SEQUENCE [LARGE SCALE GENOMIC DNA]</scope>
    <source>
        <strain evidence="3">CGMCC 4.7241</strain>
    </source>
</reference>
<dbReference type="InterPro" id="IPR002575">
    <property type="entry name" value="Aminoglycoside_PTrfase"/>
</dbReference>
<keyword evidence="3" id="KW-1185">Reference proteome</keyword>
<dbReference type="InterPro" id="IPR011009">
    <property type="entry name" value="Kinase-like_dom_sf"/>
</dbReference>
<protein>
    <submittedName>
        <fullName evidence="2">Phosphotransferase</fullName>
    </submittedName>
</protein>
<name>A0ABV7Y9H9_9ACTN</name>
<proteinExistence type="predicted"/>
<dbReference type="Proteomes" id="UP001595699">
    <property type="component" value="Unassembled WGS sequence"/>
</dbReference>
<dbReference type="RefSeq" id="WP_205113878.1">
    <property type="nucleotide sequence ID" value="NZ_JAFBCM010000001.1"/>
</dbReference>
<organism evidence="2 3">
    <name type="scientific">Tenggerimyces flavus</name>
    <dbReference type="NCBI Taxonomy" id="1708749"/>
    <lineage>
        <taxon>Bacteria</taxon>
        <taxon>Bacillati</taxon>
        <taxon>Actinomycetota</taxon>
        <taxon>Actinomycetes</taxon>
        <taxon>Propionibacteriales</taxon>
        <taxon>Nocardioidaceae</taxon>
        <taxon>Tenggerimyces</taxon>
    </lineage>
</organism>